<dbReference type="VEuPathDB" id="FungiDB:PV06_00516"/>
<dbReference type="Proteomes" id="UP000053342">
    <property type="component" value="Unassembled WGS sequence"/>
</dbReference>
<evidence type="ECO:0000313" key="3">
    <source>
        <dbReference type="Proteomes" id="UP000053342"/>
    </source>
</evidence>
<dbReference type="GeneID" id="27352590"/>
<dbReference type="OrthoDB" id="5409186at2759"/>
<protein>
    <recommendedName>
        <fullName evidence="4">GPI anchored protein</fullName>
    </recommendedName>
</protein>
<dbReference type="AlphaFoldDB" id="A0A0D2DZ40"/>
<keyword evidence="1" id="KW-0732">Signal</keyword>
<evidence type="ECO:0000256" key="1">
    <source>
        <dbReference type="SAM" id="SignalP"/>
    </source>
</evidence>
<dbReference type="HOGENOM" id="CLU_1053745_0_0_1"/>
<sequence>MRSLSSFAVAAFLAAAIPYTAASGDSDNMGFRYEDCSPSQDGSCSGCGADYVPCGSDTCYNPKAGETCCSSDYACPSGFNCSTTGSKCISADGKRHASFNCRFGENDDDNDDNYNTTSSILSTTTTITSTTTNTVTVSASTTSCALNGSTTGLPLTSSVASYGNTTTIALNTTTSTLSVVNATGASPTSNVTFNATKAPSPTISPPINGYKGDASGLQGQSCASLFALGSLIFMSALLL</sequence>
<keyword evidence="3" id="KW-1185">Reference proteome</keyword>
<feature type="chain" id="PRO_5002240937" description="GPI anchored protein" evidence="1">
    <location>
        <begin position="23"/>
        <end position="239"/>
    </location>
</feature>
<accession>A0A0D2DZ40</accession>
<dbReference type="EMBL" id="KN847332">
    <property type="protein sequence ID" value="KIW47860.1"/>
    <property type="molecule type" value="Genomic_DNA"/>
</dbReference>
<evidence type="ECO:0008006" key="4">
    <source>
        <dbReference type="Google" id="ProtNLM"/>
    </source>
</evidence>
<evidence type="ECO:0000313" key="2">
    <source>
        <dbReference type="EMBL" id="KIW47860.1"/>
    </source>
</evidence>
<organism evidence="2 3">
    <name type="scientific">Exophiala oligosperma</name>
    <dbReference type="NCBI Taxonomy" id="215243"/>
    <lineage>
        <taxon>Eukaryota</taxon>
        <taxon>Fungi</taxon>
        <taxon>Dikarya</taxon>
        <taxon>Ascomycota</taxon>
        <taxon>Pezizomycotina</taxon>
        <taxon>Eurotiomycetes</taxon>
        <taxon>Chaetothyriomycetidae</taxon>
        <taxon>Chaetothyriales</taxon>
        <taxon>Herpotrichiellaceae</taxon>
        <taxon>Exophiala</taxon>
    </lineage>
</organism>
<dbReference type="RefSeq" id="XP_016268076.1">
    <property type="nucleotide sequence ID" value="XM_016401023.1"/>
</dbReference>
<gene>
    <name evidence="2" type="ORF">PV06_00516</name>
</gene>
<proteinExistence type="predicted"/>
<name>A0A0D2DZ40_9EURO</name>
<feature type="signal peptide" evidence="1">
    <location>
        <begin position="1"/>
        <end position="22"/>
    </location>
</feature>
<reference evidence="2 3" key="1">
    <citation type="submission" date="2015-01" db="EMBL/GenBank/DDBJ databases">
        <title>The Genome Sequence of Exophiala oligosperma CBS72588.</title>
        <authorList>
            <consortium name="The Broad Institute Genomics Platform"/>
            <person name="Cuomo C."/>
            <person name="de Hoog S."/>
            <person name="Gorbushina A."/>
            <person name="Stielow B."/>
            <person name="Teixiera M."/>
            <person name="Abouelleil A."/>
            <person name="Chapman S.B."/>
            <person name="Priest M."/>
            <person name="Young S.K."/>
            <person name="Wortman J."/>
            <person name="Nusbaum C."/>
            <person name="Birren B."/>
        </authorList>
    </citation>
    <scope>NUCLEOTIDE SEQUENCE [LARGE SCALE GENOMIC DNA]</scope>
    <source>
        <strain evidence="2 3">CBS 72588</strain>
    </source>
</reference>